<keyword evidence="5" id="KW-0067">ATP-binding</keyword>
<evidence type="ECO:0000313" key="6">
    <source>
        <dbReference type="EMBL" id="KAH7936228.1"/>
    </source>
</evidence>
<gene>
    <name evidence="6" type="ORF">HPB52_020312</name>
</gene>
<dbReference type="AlphaFoldDB" id="A0A9D4SN79"/>
<sequence length="161" mass="18272">MTTRFQSRTQVRLSILGTRPGPSWRPVLGIASVLVSIQSLMDEEPFYNEPGTTWMPVSTEQYNDRVGHETVRVAVCDVVEACLRDQPPYPPYLVGVILKTFAESYDKYESRVKALAELDSARRLFQTMGLTTAYLYEPLLSRLRQLGQRVKEKIEADGTGR</sequence>
<evidence type="ECO:0000256" key="4">
    <source>
        <dbReference type="ARBA" id="ARBA00022786"/>
    </source>
</evidence>
<evidence type="ECO:0000313" key="7">
    <source>
        <dbReference type="Proteomes" id="UP000821837"/>
    </source>
</evidence>
<dbReference type="GO" id="GO:0004869">
    <property type="term" value="F:cysteine-type endopeptidase inhibitor activity"/>
    <property type="evidence" value="ECO:0007669"/>
    <property type="project" value="TreeGrafter"/>
</dbReference>
<protein>
    <recommendedName>
        <fullName evidence="1">E2 ubiquitin-conjugating enzyme</fullName>
        <ecNumber evidence="1">2.3.2.23</ecNumber>
    </recommendedName>
</protein>
<dbReference type="GO" id="GO:0061631">
    <property type="term" value="F:ubiquitin conjugating enzyme activity"/>
    <property type="evidence" value="ECO:0007669"/>
    <property type="project" value="UniProtKB-EC"/>
</dbReference>
<dbReference type="GO" id="GO:0005634">
    <property type="term" value="C:nucleus"/>
    <property type="evidence" value="ECO:0007669"/>
    <property type="project" value="TreeGrafter"/>
</dbReference>
<dbReference type="Gene3D" id="3.10.110.10">
    <property type="entry name" value="Ubiquitin Conjugating Enzyme"/>
    <property type="match status" value="1"/>
</dbReference>
<evidence type="ECO:0000256" key="1">
    <source>
        <dbReference type="ARBA" id="ARBA00012486"/>
    </source>
</evidence>
<organism evidence="6 7">
    <name type="scientific">Rhipicephalus sanguineus</name>
    <name type="common">Brown dog tick</name>
    <name type="synonym">Ixodes sanguineus</name>
    <dbReference type="NCBI Taxonomy" id="34632"/>
    <lineage>
        <taxon>Eukaryota</taxon>
        <taxon>Metazoa</taxon>
        <taxon>Ecdysozoa</taxon>
        <taxon>Arthropoda</taxon>
        <taxon>Chelicerata</taxon>
        <taxon>Arachnida</taxon>
        <taxon>Acari</taxon>
        <taxon>Parasitiformes</taxon>
        <taxon>Ixodida</taxon>
        <taxon>Ixodoidea</taxon>
        <taxon>Ixodidae</taxon>
        <taxon>Rhipicephalinae</taxon>
        <taxon>Rhipicephalus</taxon>
        <taxon>Rhipicephalus</taxon>
    </lineage>
</organism>
<evidence type="ECO:0000256" key="3">
    <source>
        <dbReference type="ARBA" id="ARBA00022741"/>
    </source>
</evidence>
<keyword evidence="7" id="KW-1185">Reference proteome</keyword>
<dbReference type="InterPro" id="IPR016135">
    <property type="entry name" value="UBQ-conjugating_enzyme/RWD"/>
</dbReference>
<keyword evidence="4" id="KW-0833">Ubl conjugation pathway</keyword>
<keyword evidence="3" id="KW-0547">Nucleotide-binding</keyword>
<name>A0A9D4SN79_RHISA</name>
<accession>A0A9D4SN79</accession>
<keyword evidence="2" id="KW-0808">Transferase</keyword>
<evidence type="ECO:0000256" key="2">
    <source>
        <dbReference type="ARBA" id="ARBA00022679"/>
    </source>
</evidence>
<dbReference type="PANTHER" id="PTHR46116:SF26">
    <property type="entry name" value="UBIQUITIN-CONJUGATING ENZYME E2 Z"/>
    <property type="match status" value="1"/>
</dbReference>
<evidence type="ECO:0000256" key="5">
    <source>
        <dbReference type="ARBA" id="ARBA00022840"/>
    </source>
</evidence>
<proteinExistence type="predicted"/>
<dbReference type="EMBL" id="JABSTV010001255">
    <property type="protein sequence ID" value="KAH7936228.1"/>
    <property type="molecule type" value="Genomic_DNA"/>
</dbReference>
<dbReference type="GO" id="GO:0005524">
    <property type="term" value="F:ATP binding"/>
    <property type="evidence" value="ECO:0007669"/>
    <property type="project" value="UniProtKB-KW"/>
</dbReference>
<dbReference type="PANTHER" id="PTHR46116">
    <property type="entry name" value="(E3-INDEPENDENT) E2 UBIQUITIN-CONJUGATING ENZYME"/>
    <property type="match status" value="1"/>
</dbReference>
<dbReference type="VEuPathDB" id="VectorBase:RSAN_027113"/>
<dbReference type="GO" id="GO:0043066">
    <property type="term" value="P:negative regulation of apoptotic process"/>
    <property type="evidence" value="ECO:0007669"/>
    <property type="project" value="TreeGrafter"/>
</dbReference>
<reference evidence="6" key="2">
    <citation type="submission" date="2021-09" db="EMBL/GenBank/DDBJ databases">
        <authorList>
            <person name="Jia N."/>
            <person name="Wang J."/>
            <person name="Shi W."/>
            <person name="Du L."/>
            <person name="Sun Y."/>
            <person name="Zhan W."/>
            <person name="Jiang J."/>
            <person name="Wang Q."/>
            <person name="Zhang B."/>
            <person name="Ji P."/>
            <person name="Sakyi L.B."/>
            <person name="Cui X."/>
            <person name="Yuan T."/>
            <person name="Jiang B."/>
            <person name="Yang W."/>
            <person name="Lam T.T.-Y."/>
            <person name="Chang Q."/>
            <person name="Ding S."/>
            <person name="Wang X."/>
            <person name="Zhu J."/>
            <person name="Ruan X."/>
            <person name="Zhao L."/>
            <person name="Wei J."/>
            <person name="Que T."/>
            <person name="Du C."/>
            <person name="Cheng J."/>
            <person name="Dai P."/>
            <person name="Han X."/>
            <person name="Huang E."/>
            <person name="Gao Y."/>
            <person name="Liu J."/>
            <person name="Shao H."/>
            <person name="Ye R."/>
            <person name="Li L."/>
            <person name="Wei W."/>
            <person name="Wang X."/>
            <person name="Wang C."/>
            <person name="Huo Q."/>
            <person name="Li W."/>
            <person name="Guo W."/>
            <person name="Chen H."/>
            <person name="Chen S."/>
            <person name="Zhou L."/>
            <person name="Zhou L."/>
            <person name="Ni X."/>
            <person name="Tian J."/>
            <person name="Zhou Y."/>
            <person name="Sheng Y."/>
            <person name="Liu T."/>
            <person name="Pan Y."/>
            <person name="Xia L."/>
            <person name="Li J."/>
            <person name="Zhao F."/>
            <person name="Cao W."/>
        </authorList>
    </citation>
    <scope>NUCLEOTIDE SEQUENCE</scope>
    <source>
        <strain evidence="6">Rsan-2018</strain>
        <tissue evidence="6">Larvae</tissue>
    </source>
</reference>
<dbReference type="Proteomes" id="UP000821837">
    <property type="component" value="Unassembled WGS sequence"/>
</dbReference>
<dbReference type="EC" id="2.3.2.23" evidence="1"/>
<dbReference type="SUPFAM" id="SSF54495">
    <property type="entry name" value="UBC-like"/>
    <property type="match status" value="1"/>
</dbReference>
<comment type="caution">
    <text evidence="6">The sequence shown here is derived from an EMBL/GenBank/DDBJ whole genome shotgun (WGS) entry which is preliminary data.</text>
</comment>
<reference evidence="6" key="1">
    <citation type="journal article" date="2020" name="Cell">
        <title>Large-Scale Comparative Analyses of Tick Genomes Elucidate Their Genetic Diversity and Vector Capacities.</title>
        <authorList>
            <consortium name="Tick Genome and Microbiome Consortium (TIGMIC)"/>
            <person name="Jia N."/>
            <person name="Wang J."/>
            <person name="Shi W."/>
            <person name="Du L."/>
            <person name="Sun Y."/>
            <person name="Zhan W."/>
            <person name="Jiang J.F."/>
            <person name="Wang Q."/>
            <person name="Zhang B."/>
            <person name="Ji P."/>
            <person name="Bell-Sakyi L."/>
            <person name="Cui X.M."/>
            <person name="Yuan T.T."/>
            <person name="Jiang B.G."/>
            <person name="Yang W.F."/>
            <person name="Lam T.T."/>
            <person name="Chang Q.C."/>
            <person name="Ding S.J."/>
            <person name="Wang X.J."/>
            <person name="Zhu J.G."/>
            <person name="Ruan X.D."/>
            <person name="Zhao L."/>
            <person name="Wei J.T."/>
            <person name="Ye R.Z."/>
            <person name="Que T.C."/>
            <person name="Du C.H."/>
            <person name="Zhou Y.H."/>
            <person name="Cheng J.X."/>
            <person name="Dai P.F."/>
            <person name="Guo W.B."/>
            <person name="Han X.H."/>
            <person name="Huang E.J."/>
            <person name="Li L.F."/>
            <person name="Wei W."/>
            <person name="Gao Y.C."/>
            <person name="Liu J.Z."/>
            <person name="Shao H.Z."/>
            <person name="Wang X."/>
            <person name="Wang C.C."/>
            <person name="Yang T.C."/>
            <person name="Huo Q.B."/>
            <person name="Li W."/>
            <person name="Chen H.Y."/>
            <person name="Chen S.E."/>
            <person name="Zhou L.G."/>
            <person name="Ni X.B."/>
            <person name="Tian J.H."/>
            <person name="Sheng Y."/>
            <person name="Liu T."/>
            <person name="Pan Y.S."/>
            <person name="Xia L.Y."/>
            <person name="Li J."/>
            <person name="Zhao F."/>
            <person name="Cao W.C."/>
        </authorList>
    </citation>
    <scope>NUCLEOTIDE SEQUENCE</scope>
    <source>
        <strain evidence="6">Rsan-2018</strain>
    </source>
</reference>